<keyword evidence="1 4" id="KW-0378">Hydrolase</keyword>
<dbReference type="Gene3D" id="3.90.400.10">
    <property type="entry name" value="Oligo-1,6-glucosidase, Domain 2"/>
    <property type="match status" value="1"/>
</dbReference>
<dbReference type="SUPFAM" id="SSF51445">
    <property type="entry name" value="(Trans)glycosidases"/>
    <property type="match status" value="1"/>
</dbReference>
<dbReference type="InterPro" id="IPR045857">
    <property type="entry name" value="O16G_dom_2"/>
</dbReference>
<evidence type="ECO:0000256" key="1">
    <source>
        <dbReference type="ARBA" id="ARBA00022801"/>
    </source>
</evidence>
<evidence type="ECO:0000313" key="4">
    <source>
        <dbReference type="EMBL" id="MDI3235510.1"/>
    </source>
</evidence>
<dbReference type="InterPro" id="IPR017853">
    <property type="entry name" value="GH"/>
</dbReference>
<keyword evidence="2" id="KW-0326">Glycosidase</keyword>
<dbReference type="Proteomes" id="UP001243286">
    <property type="component" value="Unassembled WGS sequence"/>
</dbReference>
<dbReference type="RefSeq" id="WP_209548513.1">
    <property type="nucleotide sequence ID" value="NZ_JANJYY010000032.1"/>
</dbReference>
<dbReference type="Pfam" id="PF00128">
    <property type="entry name" value="Alpha-amylase"/>
    <property type="match status" value="1"/>
</dbReference>
<dbReference type="PANTHER" id="PTHR10357">
    <property type="entry name" value="ALPHA-AMYLASE FAMILY MEMBER"/>
    <property type="match status" value="1"/>
</dbReference>
<evidence type="ECO:0000259" key="3">
    <source>
        <dbReference type="SMART" id="SM00642"/>
    </source>
</evidence>
<organism evidence="4 5">
    <name type="scientific">Exiguobacterium antarcticum</name>
    <dbReference type="NCBI Taxonomy" id="132920"/>
    <lineage>
        <taxon>Bacteria</taxon>
        <taxon>Bacillati</taxon>
        <taxon>Bacillota</taxon>
        <taxon>Bacilli</taxon>
        <taxon>Bacillales</taxon>
        <taxon>Bacillales Family XII. Incertae Sedis</taxon>
        <taxon>Exiguobacterium</taxon>
    </lineage>
</organism>
<dbReference type="InterPro" id="IPR006047">
    <property type="entry name" value="GH13_cat_dom"/>
</dbReference>
<keyword evidence="5" id="KW-1185">Reference proteome</keyword>
<dbReference type="InterPro" id="IPR004185">
    <property type="entry name" value="Glyco_hydro_13_lg-like_dom"/>
</dbReference>
<dbReference type="Pfam" id="PF02903">
    <property type="entry name" value="Alpha-amylase_N"/>
    <property type="match status" value="1"/>
</dbReference>
<sequence length="594" mass="68128">MNRAAVFHRALSPYVYKYDQETVHIRLMSAKGDLDRVELVHGDPYEWDAEKEEDRDWNFDPNKEKFWKTTTTEMTFSGSDATHDYWFVAIKPAKKRVRYGFKVNAGETSAVYTERGWYDELPLDHPGYYFAVPYINAVDVFDAPKWVKDTVWYQIFPDRFANGDPANDRPGTIAWGAEAPAFDNHFGGDFQGVIDHIDYLKALGVTGIYFCPIFVAPSNHKYDTLDYLRLDPSFGTEETFREMVQLLHDNGIRILLDAVFNHVSVDHPAFQDVMKYGKESKYANWFMIDEFPIQTTPEPNYEVFAFEPNMPKLNTAHPDVKDYLLKVGRYWVEEFQVDGWRLDVASEVDHAFWREFRTAVRTANPEAYIVGECWTDSQEWLLGDQFDAVMNYGLTEAFLTFFATNETKATAFSHAVVRNLNGNTMNVNEVMFNLVDSHDTPRALTRANGNHERMKLLMLSLLTFTGSPVIYYGDEIGLTGGQDPDNRKCMVWDPAEQDTALLAYVKRLIALRKQHPGLANAGTYQFERLNDETASFVIRRQTNQATYLILFNNGPEAIDFTFDEPTIDLLEDRPSAKTVVVPPVSGKILQVQSS</sequence>
<dbReference type="InterPro" id="IPR013739">
    <property type="entry name" value="Beta_galactosidase_C"/>
</dbReference>
<gene>
    <name evidence="4" type="ORF">QK289_10865</name>
</gene>
<proteinExistence type="predicted"/>
<dbReference type="CDD" id="cd11338">
    <property type="entry name" value="AmyAc_CMD"/>
    <property type="match status" value="1"/>
</dbReference>
<evidence type="ECO:0000313" key="5">
    <source>
        <dbReference type="Proteomes" id="UP001243286"/>
    </source>
</evidence>
<evidence type="ECO:0000256" key="2">
    <source>
        <dbReference type="ARBA" id="ARBA00023295"/>
    </source>
</evidence>
<dbReference type="EMBL" id="JASBQV010000016">
    <property type="protein sequence ID" value="MDI3235510.1"/>
    <property type="molecule type" value="Genomic_DNA"/>
</dbReference>
<comment type="caution">
    <text evidence="4">The sequence shown here is derived from an EMBL/GenBank/DDBJ whole genome shotgun (WGS) entry which is preliminary data.</text>
</comment>
<dbReference type="CDD" id="cd02857">
    <property type="entry name" value="E_set_CDase_PDE_N"/>
    <property type="match status" value="1"/>
</dbReference>
<protein>
    <submittedName>
        <fullName evidence="4">Glycoside hydrolase family 13 protein</fullName>
    </submittedName>
</protein>
<dbReference type="InterPro" id="IPR013783">
    <property type="entry name" value="Ig-like_fold"/>
</dbReference>
<dbReference type="Pfam" id="PF08533">
    <property type="entry name" value="Glyco_hydro_42C"/>
    <property type="match status" value="1"/>
</dbReference>
<feature type="domain" description="Glycosyl hydrolase family 13 catalytic" evidence="3">
    <location>
        <begin position="154"/>
        <end position="512"/>
    </location>
</feature>
<accession>A0ABT6R3V8</accession>
<dbReference type="PANTHER" id="PTHR10357:SF210">
    <property type="entry name" value="MALTODEXTRIN GLUCOSIDASE"/>
    <property type="match status" value="1"/>
</dbReference>
<dbReference type="Gene3D" id="3.20.20.80">
    <property type="entry name" value="Glycosidases"/>
    <property type="match status" value="1"/>
</dbReference>
<dbReference type="SMART" id="SM00642">
    <property type="entry name" value="Aamy"/>
    <property type="match status" value="1"/>
</dbReference>
<dbReference type="GO" id="GO:0016787">
    <property type="term" value="F:hydrolase activity"/>
    <property type="evidence" value="ECO:0007669"/>
    <property type="project" value="UniProtKB-KW"/>
</dbReference>
<reference evidence="4 5" key="1">
    <citation type="submission" date="2023-04" db="EMBL/GenBank/DDBJ databases">
        <title>Antarctic isolates genomes.</title>
        <authorList>
            <person name="Dimov S.G."/>
        </authorList>
    </citation>
    <scope>NUCLEOTIDE SEQUENCE [LARGE SCALE GENOMIC DNA]</scope>
    <source>
        <strain evidence="4 5">AL19</strain>
    </source>
</reference>
<name>A0ABT6R3V8_9BACL</name>
<dbReference type="Gene3D" id="2.60.40.10">
    <property type="entry name" value="Immunoglobulins"/>
    <property type="match status" value="1"/>
</dbReference>